<keyword evidence="4" id="KW-0143">Chaperone</keyword>
<keyword evidence="3" id="KW-0698">rRNA processing</keyword>
<reference evidence="8" key="1">
    <citation type="submission" date="2020-05" db="EMBL/GenBank/DDBJ databases">
        <authorList>
            <person name="Chiriac C."/>
            <person name="Salcher M."/>
            <person name="Ghai R."/>
            <person name="Kavagutti S V."/>
        </authorList>
    </citation>
    <scope>NUCLEOTIDE SEQUENCE</scope>
</reference>
<dbReference type="Gene3D" id="2.30.30.240">
    <property type="entry name" value="PRC-barrel domain"/>
    <property type="match status" value="1"/>
</dbReference>
<dbReference type="InterPro" id="IPR036976">
    <property type="entry name" value="RimM_N_sf"/>
</dbReference>
<dbReference type="SUPFAM" id="SSF50447">
    <property type="entry name" value="Translation proteins"/>
    <property type="match status" value="1"/>
</dbReference>
<dbReference type="Pfam" id="PF24986">
    <property type="entry name" value="PRC_RimM"/>
    <property type="match status" value="1"/>
</dbReference>
<accession>A0A6J6JMW2</accession>
<evidence type="ECO:0000256" key="1">
    <source>
        <dbReference type="ARBA" id="ARBA00022490"/>
    </source>
</evidence>
<evidence type="ECO:0000256" key="4">
    <source>
        <dbReference type="ARBA" id="ARBA00023186"/>
    </source>
</evidence>
<dbReference type="EMBL" id="CAEZTM010000007">
    <property type="protein sequence ID" value="CAB4563655.1"/>
    <property type="molecule type" value="Genomic_DNA"/>
</dbReference>
<dbReference type="AlphaFoldDB" id="A0A6J6JMW2"/>
<name>A0A6J6JMW2_9ZZZZ</name>
<dbReference type="PANTHER" id="PTHR33692:SF1">
    <property type="entry name" value="RIBOSOME MATURATION FACTOR RIMM"/>
    <property type="match status" value="1"/>
</dbReference>
<evidence type="ECO:0000313" key="7">
    <source>
        <dbReference type="EMBL" id="CAB4563655.1"/>
    </source>
</evidence>
<keyword evidence="1" id="KW-0963">Cytoplasm</keyword>
<gene>
    <name evidence="7" type="ORF">UFOPK1684_00279</name>
    <name evidence="8" type="ORF">UFOPK2158_00360</name>
</gene>
<dbReference type="InterPro" id="IPR002676">
    <property type="entry name" value="RimM_N"/>
</dbReference>
<protein>
    <submittedName>
        <fullName evidence="8">Unannotated protein</fullName>
    </submittedName>
</protein>
<evidence type="ECO:0000256" key="3">
    <source>
        <dbReference type="ARBA" id="ARBA00022552"/>
    </source>
</evidence>
<evidence type="ECO:0000313" key="8">
    <source>
        <dbReference type="EMBL" id="CAB4638432.1"/>
    </source>
</evidence>
<dbReference type="PANTHER" id="PTHR33692">
    <property type="entry name" value="RIBOSOME MATURATION FACTOR RIMM"/>
    <property type="match status" value="1"/>
</dbReference>
<evidence type="ECO:0000259" key="5">
    <source>
        <dbReference type="Pfam" id="PF01782"/>
    </source>
</evidence>
<dbReference type="InterPro" id="IPR009000">
    <property type="entry name" value="Transl_B-barrel_sf"/>
</dbReference>
<dbReference type="Gene3D" id="2.40.30.60">
    <property type="entry name" value="RimM"/>
    <property type="match status" value="1"/>
</dbReference>
<dbReference type="HAMAP" id="MF_00014">
    <property type="entry name" value="Ribosome_mat_RimM"/>
    <property type="match status" value="1"/>
</dbReference>
<dbReference type="NCBIfam" id="TIGR02273">
    <property type="entry name" value="16S_RimM"/>
    <property type="match status" value="1"/>
</dbReference>
<feature type="domain" description="Ribosome maturation factor RimM PRC barrel" evidence="6">
    <location>
        <begin position="118"/>
        <end position="183"/>
    </location>
</feature>
<dbReference type="Pfam" id="PF01782">
    <property type="entry name" value="RimM"/>
    <property type="match status" value="1"/>
</dbReference>
<dbReference type="InterPro" id="IPR011961">
    <property type="entry name" value="RimM"/>
</dbReference>
<keyword evidence="2" id="KW-0690">Ribosome biogenesis</keyword>
<proteinExistence type="inferred from homology"/>
<dbReference type="EMBL" id="CAEZVY010000025">
    <property type="protein sequence ID" value="CAB4638432.1"/>
    <property type="molecule type" value="Genomic_DNA"/>
</dbReference>
<feature type="domain" description="RimM N-terminal" evidence="5">
    <location>
        <begin position="19"/>
        <end position="104"/>
    </location>
</feature>
<dbReference type="InterPro" id="IPR011033">
    <property type="entry name" value="PRC_barrel-like_sf"/>
</dbReference>
<dbReference type="GO" id="GO:0006364">
    <property type="term" value="P:rRNA processing"/>
    <property type="evidence" value="ECO:0007669"/>
    <property type="project" value="UniProtKB-KW"/>
</dbReference>
<organism evidence="8">
    <name type="scientific">freshwater metagenome</name>
    <dbReference type="NCBI Taxonomy" id="449393"/>
    <lineage>
        <taxon>unclassified sequences</taxon>
        <taxon>metagenomes</taxon>
        <taxon>ecological metagenomes</taxon>
    </lineage>
</organism>
<evidence type="ECO:0000256" key="2">
    <source>
        <dbReference type="ARBA" id="ARBA00022517"/>
    </source>
</evidence>
<sequence>MSPDASSTAPRPERVELRVARLVKAHGLKGALRLELYTDDPELRFQPGARFTLQVPTESPWFGKTLTLVSVREVNSSPVAFFEGVEDRSAAEGLVKAILWVEHDPEIRPVEDDAWFDHQLVGLRVERDGVQVGVVVRVEHFPAQDLLVIDTGGSEVLLPFVKAFVPRVDSDTGVVEITPPGGLFETLDEESAS</sequence>
<dbReference type="SUPFAM" id="SSF50346">
    <property type="entry name" value="PRC-barrel domain"/>
    <property type="match status" value="1"/>
</dbReference>
<dbReference type="InterPro" id="IPR056792">
    <property type="entry name" value="PRC_RimM"/>
</dbReference>
<evidence type="ECO:0000259" key="6">
    <source>
        <dbReference type="Pfam" id="PF24986"/>
    </source>
</evidence>
<dbReference type="GO" id="GO:0043022">
    <property type="term" value="F:ribosome binding"/>
    <property type="evidence" value="ECO:0007669"/>
    <property type="project" value="InterPro"/>
</dbReference>
<dbReference type="GO" id="GO:0005840">
    <property type="term" value="C:ribosome"/>
    <property type="evidence" value="ECO:0007669"/>
    <property type="project" value="InterPro"/>
</dbReference>